<dbReference type="AlphaFoldDB" id="A0A2I4FCL7"/>
<dbReference type="GeneID" id="108997529"/>
<dbReference type="RefSeq" id="XP_018829392.1">
    <property type="nucleotide sequence ID" value="XM_018973847.2"/>
</dbReference>
<feature type="region of interest" description="Disordered" evidence="1">
    <location>
        <begin position="1"/>
        <end position="94"/>
    </location>
</feature>
<evidence type="ECO:0000313" key="2">
    <source>
        <dbReference type="Proteomes" id="UP000235220"/>
    </source>
</evidence>
<keyword evidence="2" id="KW-1185">Reference proteome</keyword>
<dbReference type="Proteomes" id="UP000235220">
    <property type="component" value="Chromosome 12"/>
</dbReference>
<dbReference type="OrthoDB" id="1702799at2759"/>
<evidence type="ECO:0000256" key="1">
    <source>
        <dbReference type="SAM" id="MobiDB-lite"/>
    </source>
</evidence>
<accession>A0A2I4FCL7</accession>
<dbReference type="FunCoup" id="A0A2I4FCL7">
    <property type="interactions" value="89"/>
</dbReference>
<dbReference type="InParanoid" id="A0A2I4FCL7"/>
<proteinExistence type="predicted"/>
<dbReference type="KEGG" id="jre:108997529"/>
<evidence type="ECO:0000313" key="3">
    <source>
        <dbReference type="RefSeq" id="XP_018829392.1"/>
    </source>
</evidence>
<dbReference type="PANTHER" id="PTHR36410:SF1">
    <property type="entry name" value="EXPRESSED PROTEIN"/>
    <property type="match status" value="1"/>
</dbReference>
<feature type="compositionally biased region" description="Basic and acidic residues" evidence="1">
    <location>
        <begin position="1"/>
        <end position="14"/>
    </location>
</feature>
<feature type="compositionally biased region" description="Basic and acidic residues" evidence="1">
    <location>
        <begin position="60"/>
        <end position="72"/>
    </location>
</feature>
<protein>
    <submittedName>
        <fullName evidence="3">Uncharacterized protein LOC108997529</fullName>
    </submittedName>
</protein>
<name>A0A2I4FCL7_JUGRE</name>
<sequence length="94" mass="10441">MASSQLERKHDKDTSGQNPNEKLGDVMSHSFGEGYATRSDDEGFGGIYGGNQSFPQSHTEQNKRIHENHPAYDKTQGSEVKEKEKARNQTSAKS</sequence>
<gene>
    <name evidence="3" type="primary">LOC108997529</name>
</gene>
<dbReference type="PANTHER" id="PTHR36410">
    <property type="entry name" value="EXPRESSED PROTEIN"/>
    <property type="match status" value="1"/>
</dbReference>
<reference evidence="3" key="1">
    <citation type="submission" date="2025-08" db="UniProtKB">
        <authorList>
            <consortium name="RefSeq"/>
        </authorList>
    </citation>
    <scope>IDENTIFICATION</scope>
    <source>
        <tissue evidence="3">Leaves</tissue>
    </source>
</reference>
<organism evidence="2 3">
    <name type="scientific">Juglans regia</name>
    <name type="common">English walnut</name>
    <dbReference type="NCBI Taxonomy" id="51240"/>
    <lineage>
        <taxon>Eukaryota</taxon>
        <taxon>Viridiplantae</taxon>
        <taxon>Streptophyta</taxon>
        <taxon>Embryophyta</taxon>
        <taxon>Tracheophyta</taxon>
        <taxon>Spermatophyta</taxon>
        <taxon>Magnoliopsida</taxon>
        <taxon>eudicotyledons</taxon>
        <taxon>Gunneridae</taxon>
        <taxon>Pentapetalae</taxon>
        <taxon>rosids</taxon>
        <taxon>fabids</taxon>
        <taxon>Fagales</taxon>
        <taxon>Juglandaceae</taxon>
        <taxon>Juglans</taxon>
    </lineage>
</organism>
<feature type="compositionally biased region" description="Polar residues" evidence="1">
    <location>
        <begin position="50"/>
        <end position="59"/>
    </location>
</feature>